<feature type="compositionally biased region" description="Polar residues" evidence="1">
    <location>
        <begin position="593"/>
        <end position="613"/>
    </location>
</feature>
<feature type="compositionally biased region" description="Basic residues" evidence="1">
    <location>
        <begin position="1016"/>
        <end position="1039"/>
    </location>
</feature>
<feature type="compositionally biased region" description="Basic and acidic residues" evidence="1">
    <location>
        <begin position="776"/>
        <end position="785"/>
    </location>
</feature>
<proteinExistence type="predicted"/>
<keyword evidence="5" id="KW-1185">Reference proteome</keyword>
<evidence type="ECO:0008006" key="6">
    <source>
        <dbReference type="Google" id="ProtNLM"/>
    </source>
</evidence>
<organism evidence="4 5">
    <name type="scientific">Pythium oligandrum</name>
    <name type="common">Mycoparasitic fungus</name>
    <dbReference type="NCBI Taxonomy" id="41045"/>
    <lineage>
        <taxon>Eukaryota</taxon>
        <taxon>Sar</taxon>
        <taxon>Stramenopiles</taxon>
        <taxon>Oomycota</taxon>
        <taxon>Peronosporomycetes</taxon>
        <taxon>Pythiales</taxon>
        <taxon>Pythiaceae</taxon>
        <taxon>Pythium</taxon>
    </lineage>
</organism>
<evidence type="ECO:0000259" key="2">
    <source>
        <dbReference type="PROSITE" id="PS50003"/>
    </source>
</evidence>
<dbReference type="CDD" id="cd00821">
    <property type="entry name" value="PH"/>
    <property type="match status" value="1"/>
</dbReference>
<feature type="compositionally biased region" description="Polar residues" evidence="1">
    <location>
        <begin position="523"/>
        <end position="533"/>
    </location>
</feature>
<feature type="compositionally biased region" description="Low complexity" evidence="1">
    <location>
        <begin position="539"/>
        <end position="550"/>
    </location>
</feature>
<feature type="compositionally biased region" description="Basic and acidic residues" evidence="1">
    <location>
        <begin position="344"/>
        <end position="413"/>
    </location>
</feature>
<feature type="region of interest" description="Disordered" evidence="1">
    <location>
        <begin position="1"/>
        <end position="49"/>
    </location>
</feature>
<feature type="compositionally biased region" description="Acidic residues" evidence="1">
    <location>
        <begin position="487"/>
        <end position="507"/>
    </location>
</feature>
<feature type="compositionally biased region" description="Basic and acidic residues" evidence="1">
    <location>
        <begin position="319"/>
        <end position="329"/>
    </location>
</feature>
<dbReference type="PROSITE" id="PS50020">
    <property type="entry name" value="WW_DOMAIN_2"/>
    <property type="match status" value="1"/>
</dbReference>
<feature type="domain" description="WW" evidence="3">
    <location>
        <begin position="640"/>
        <end position="675"/>
    </location>
</feature>
<dbReference type="SMART" id="SM00233">
    <property type="entry name" value="PH"/>
    <property type="match status" value="1"/>
</dbReference>
<feature type="compositionally biased region" description="Acidic residues" evidence="1">
    <location>
        <begin position="998"/>
        <end position="1011"/>
    </location>
</feature>
<dbReference type="CDD" id="cd00201">
    <property type="entry name" value="WW"/>
    <property type="match status" value="1"/>
</dbReference>
<dbReference type="InterPro" id="IPR001202">
    <property type="entry name" value="WW_dom"/>
</dbReference>
<feature type="compositionally biased region" description="Basic and acidic residues" evidence="1">
    <location>
        <begin position="832"/>
        <end position="853"/>
    </location>
</feature>
<dbReference type="Proteomes" id="UP000794436">
    <property type="component" value="Unassembled WGS sequence"/>
</dbReference>
<feature type="compositionally biased region" description="Basic residues" evidence="1">
    <location>
        <begin position="461"/>
        <end position="477"/>
    </location>
</feature>
<dbReference type="SUPFAM" id="SSF50729">
    <property type="entry name" value="PH domain-like"/>
    <property type="match status" value="1"/>
</dbReference>
<dbReference type="EMBL" id="SPLM01000038">
    <property type="protein sequence ID" value="TMW65070.1"/>
    <property type="molecule type" value="Genomic_DNA"/>
</dbReference>
<evidence type="ECO:0000256" key="1">
    <source>
        <dbReference type="SAM" id="MobiDB-lite"/>
    </source>
</evidence>
<feature type="region of interest" description="Disordered" evidence="1">
    <location>
        <begin position="319"/>
        <end position="413"/>
    </location>
</feature>
<evidence type="ECO:0000313" key="4">
    <source>
        <dbReference type="EMBL" id="TMW65070.1"/>
    </source>
</evidence>
<dbReference type="Pfam" id="PF00169">
    <property type="entry name" value="PH"/>
    <property type="match status" value="1"/>
</dbReference>
<feature type="region of interest" description="Disordered" evidence="1">
    <location>
        <begin position="919"/>
        <end position="1068"/>
    </location>
</feature>
<dbReference type="AlphaFoldDB" id="A0A8K1FIJ9"/>
<gene>
    <name evidence="4" type="ORF">Poli38472_009237</name>
</gene>
<dbReference type="InterPro" id="IPR001849">
    <property type="entry name" value="PH_domain"/>
</dbReference>
<feature type="compositionally biased region" description="Basic and acidic residues" evidence="1">
    <location>
        <begin position="1053"/>
        <end position="1068"/>
    </location>
</feature>
<dbReference type="PROSITE" id="PS50003">
    <property type="entry name" value="PH_DOMAIN"/>
    <property type="match status" value="1"/>
</dbReference>
<feature type="region of interest" description="Disordered" evidence="1">
    <location>
        <begin position="442"/>
        <end position="904"/>
    </location>
</feature>
<dbReference type="Gene3D" id="2.20.70.10">
    <property type="match status" value="1"/>
</dbReference>
<feature type="compositionally biased region" description="Polar residues" evidence="1">
    <location>
        <begin position="624"/>
        <end position="635"/>
    </location>
</feature>
<comment type="caution">
    <text evidence="4">The sequence shown here is derived from an EMBL/GenBank/DDBJ whole genome shotgun (WGS) entry which is preliminary data.</text>
</comment>
<feature type="compositionally biased region" description="Basic residues" evidence="1">
    <location>
        <begin position="1"/>
        <end position="11"/>
    </location>
</feature>
<sequence length="1068" mass="119761">MSAKPRTHRRARFEPGVGGDDDGPSGGFVKVSGGGHGGHGAAAAKKSKIRFAPPTDASNLSKIASKSGYLKKQADNEPGKWTKYYFVLRPATYLYYYNTPKDSEPRGIMDLEFLQDIRFNAECLQRSVGGSEHCFRVTGQMPPEFGEKASEKTKFRPLFLDTETKTESEAWMDAILNHRFDVERDEEFVHLQNSLEVADSQLTVLKSQTKEISLVSAAIVEKAQSYLRRLRGQEEEDIGVDTMRSRGSELTKADIAVAMQDIDNLFDEIHAEAEQQARLIEKLRQREADLRERDTDSRKRDAEFLKLEDDFRTMEQKVERQKREMDRQQRAMQKQQEDMNAMEEEFRERETDLEQRLRDFEKKTKDVDKKARDVDREIDKKQREMTKEMERRQKEHDKETDRRQKEFDKREKELEKKIKELEKKLQTLAKKGGNATLATAAIGKSESDQQANAEGAVVPAKKSKGLFKKPGFMKKKSVVTTEGPNVGDDENPADDDDGEYDEEDDPSAADMHAESDFSDDPATYSNSRSTGSTYDVGGVRSASSSFASSRVSDDLVGANHNSGRHGRKYSAVSSSGDDDDMIREEAGGHQAPLRQSRTSSLSGNNQRGSQTLPRGSASRESEETVSIRSTSSYGTTAMEPPPARDWSRRESRSNPGEFYFFNNRTGETSWEAPVAEPLPEEEEEYHVAETDEETEVVNVPRSRQASAASTSARKKSSVDREPDSSEDELVKPSAVARRTSNAPRVEKPVEPLYESVEEEVKPNPIARRKSSAPKPIRQESLEPRVRAVSKADNSWMRRNNNDEEEEAPVNAPVKADNSWMRRNNNDDEEEEEKKPVPVKKEIEKPVSRFKVPEPEVSNQRESYDIDQDEVELPKRKASARKKSAYESDDDIGGPDLGTPKEIGTPKGLVFSEIVDNNEYDSDAGSFHSPGSVASALTEDEQDDVEVKEDAPKKKKKSMFGGKLLKGLPSRKKKPAMIEAGDANSTPKPPQTPHSPSMDDLDDIDEEGEPADDGAPKKKKGKLWKGKLKLPKKPFGKSKKTAVTSPPPESPAADDEHGAIELDDGRHEF</sequence>
<dbReference type="Gene3D" id="2.30.29.30">
    <property type="entry name" value="Pleckstrin-homology domain (PH domain)/Phosphotyrosine-binding domain (PTB)"/>
    <property type="match status" value="1"/>
</dbReference>
<feature type="compositionally biased region" description="Acidic residues" evidence="1">
    <location>
        <begin position="937"/>
        <end position="946"/>
    </location>
</feature>
<evidence type="ECO:0000259" key="3">
    <source>
        <dbReference type="PROSITE" id="PS50020"/>
    </source>
</evidence>
<accession>A0A8K1FIJ9</accession>
<dbReference type="OrthoDB" id="43122at2759"/>
<evidence type="ECO:0000313" key="5">
    <source>
        <dbReference type="Proteomes" id="UP000794436"/>
    </source>
</evidence>
<feature type="domain" description="PH" evidence="2">
    <location>
        <begin position="63"/>
        <end position="180"/>
    </location>
</feature>
<feature type="compositionally biased region" description="Low complexity" evidence="1">
    <location>
        <begin position="958"/>
        <end position="967"/>
    </location>
</feature>
<reference evidence="4" key="1">
    <citation type="submission" date="2019-03" db="EMBL/GenBank/DDBJ databases">
        <title>Long read genome sequence of the mycoparasitic Pythium oligandrum ATCC 38472 isolated from sugarbeet rhizosphere.</title>
        <authorList>
            <person name="Gaulin E."/>
        </authorList>
    </citation>
    <scope>NUCLEOTIDE SEQUENCE</scope>
    <source>
        <strain evidence="4">ATCC 38472_TT</strain>
    </source>
</reference>
<name>A0A8K1FIJ9_PYTOL</name>
<protein>
    <recommendedName>
        <fullName evidence="6">WW domain-containing protein</fullName>
    </recommendedName>
</protein>
<feature type="compositionally biased region" description="Low complexity" evidence="1">
    <location>
        <begin position="701"/>
        <end position="711"/>
    </location>
</feature>
<dbReference type="InterPro" id="IPR011993">
    <property type="entry name" value="PH-like_dom_sf"/>
</dbReference>
<feature type="compositionally biased region" description="Acidic residues" evidence="1">
    <location>
        <begin position="678"/>
        <end position="695"/>
    </location>
</feature>